<feature type="non-terminal residue" evidence="2">
    <location>
        <position position="98"/>
    </location>
</feature>
<dbReference type="Proteomes" id="UP000678393">
    <property type="component" value="Unassembled WGS sequence"/>
</dbReference>
<name>A0A8S3ZPC2_9EUPU</name>
<evidence type="ECO:0000313" key="2">
    <source>
        <dbReference type="EMBL" id="CAG5131239.1"/>
    </source>
</evidence>
<dbReference type="AlphaFoldDB" id="A0A8S3ZPC2"/>
<dbReference type="OrthoDB" id="6153840at2759"/>
<reference evidence="2" key="1">
    <citation type="submission" date="2021-04" db="EMBL/GenBank/DDBJ databases">
        <authorList>
            <consortium name="Molecular Ecology Group"/>
        </authorList>
    </citation>
    <scope>NUCLEOTIDE SEQUENCE</scope>
</reference>
<dbReference type="InterPro" id="IPR021816">
    <property type="entry name" value="DOCK_C/D_N"/>
</dbReference>
<dbReference type="PANTHER" id="PTHR23317:SF26">
    <property type="entry name" value="ZIZIMIN, ISOFORM K"/>
    <property type="match status" value="1"/>
</dbReference>
<dbReference type="EMBL" id="CAJHNH020004555">
    <property type="protein sequence ID" value="CAG5131239.1"/>
    <property type="molecule type" value="Genomic_DNA"/>
</dbReference>
<protein>
    <recommendedName>
        <fullName evidence="1">Dedicator of cytokinesis C/D N-terminal domain-containing protein</fullName>
    </recommendedName>
</protein>
<accession>A0A8S3ZPC2</accession>
<dbReference type="PANTHER" id="PTHR23317">
    <property type="entry name" value="DEDICATOR OF CYTOKINESIS DOCK"/>
    <property type="match status" value="1"/>
</dbReference>
<comment type="caution">
    <text evidence="2">The sequence shown here is derived from an EMBL/GenBank/DDBJ whole genome shotgun (WGS) entry which is preliminary data.</text>
</comment>
<dbReference type="GO" id="GO:0005085">
    <property type="term" value="F:guanyl-nucleotide exchange factor activity"/>
    <property type="evidence" value="ECO:0007669"/>
    <property type="project" value="InterPro"/>
</dbReference>
<dbReference type="InterPro" id="IPR026791">
    <property type="entry name" value="DOCK"/>
</dbReference>
<sequence>SRPKLVEPVDYETFVVKNKVLLHNDPQRDMLNFPHDDVEVPPPAPARLIRTTVSTVPANAQQEVTNLLVKECLKTYTSELQTVKFKYQAYAGSYQQLP</sequence>
<evidence type="ECO:0000259" key="1">
    <source>
        <dbReference type="Pfam" id="PF11878"/>
    </source>
</evidence>
<evidence type="ECO:0000313" key="3">
    <source>
        <dbReference type="Proteomes" id="UP000678393"/>
    </source>
</evidence>
<proteinExistence type="predicted"/>
<dbReference type="GO" id="GO:0007264">
    <property type="term" value="P:small GTPase-mediated signal transduction"/>
    <property type="evidence" value="ECO:0007669"/>
    <property type="project" value="InterPro"/>
</dbReference>
<feature type="non-terminal residue" evidence="2">
    <location>
        <position position="1"/>
    </location>
</feature>
<gene>
    <name evidence="2" type="ORF">CUNI_LOCUS16797</name>
</gene>
<keyword evidence="3" id="KW-1185">Reference proteome</keyword>
<dbReference type="Pfam" id="PF11878">
    <property type="entry name" value="DOCK_C-D_N"/>
    <property type="match status" value="1"/>
</dbReference>
<organism evidence="2 3">
    <name type="scientific">Candidula unifasciata</name>
    <dbReference type="NCBI Taxonomy" id="100452"/>
    <lineage>
        <taxon>Eukaryota</taxon>
        <taxon>Metazoa</taxon>
        <taxon>Spiralia</taxon>
        <taxon>Lophotrochozoa</taxon>
        <taxon>Mollusca</taxon>
        <taxon>Gastropoda</taxon>
        <taxon>Heterobranchia</taxon>
        <taxon>Euthyneura</taxon>
        <taxon>Panpulmonata</taxon>
        <taxon>Eupulmonata</taxon>
        <taxon>Stylommatophora</taxon>
        <taxon>Helicina</taxon>
        <taxon>Helicoidea</taxon>
        <taxon>Geomitridae</taxon>
        <taxon>Candidula</taxon>
    </lineage>
</organism>
<feature type="domain" description="Dedicator of cytokinesis C/D N-terminal" evidence="1">
    <location>
        <begin position="4"/>
        <end position="98"/>
    </location>
</feature>